<evidence type="ECO:0000313" key="2">
    <source>
        <dbReference type="EMBL" id="KAJ7310799.1"/>
    </source>
</evidence>
<gene>
    <name evidence="2" type="ORF">DFH08DRAFT_822898</name>
</gene>
<protein>
    <submittedName>
        <fullName evidence="2">Uncharacterized protein</fullName>
    </submittedName>
</protein>
<feature type="region of interest" description="Disordered" evidence="1">
    <location>
        <begin position="1"/>
        <end position="63"/>
    </location>
</feature>
<keyword evidence="3" id="KW-1185">Reference proteome</keyword>
<comment type="caution">
    <text evidence="2">The sequence shown here is derived from an EMBL/GenBank/DDBJ whole genome shotgun (WGS) entry which is preliminary data.</text>
</comment>
<dbReference type="Proteomes" id="UP001218218">
    <property type="component" value="Unassembled WGS sequence"/>
</dbReference>
<name>A0AAD7EBV0_9AGAR</name>
<sequence>MAGHLRKCPHATAEEKALAAKESPTKAEQKAAQVAAAKRARDASASEADDEGGASQTRKKRKKVQAVERAFKLKAGVMVQFLRATQSANLPERWTEDPEVLKLFMMFRSRAADVTPSRRQLGGSLLRDASERIDAEIVETILGEDVLVGKILDCFQRFVLQYKPL</sequence>
<dbReference type="EMBL" id="JARIHO010000077">
    <property type="protein sequence ID" value="KAJ7310799.1"/>
    <property type="molecule type" value="Genomic_DNA"/>
</dbReference>
<reference evidence="2" key="1">
    <citation type="submission" date="2023-03" db="EMBL/GenBank/DDBJ databases">
        <title>Massive genome expansion in bonnet fungi (Mycena s.s.) driven by repeated elements and novel gene families across ecological guilds.</title>
        <authorList>
            <consortium name="Lawrence Berkeley National Laboratory"/>
            <person name="Harder C.B."/>
            <person name="Miyauchi S."/>
            <person name="Viragh M."/>
            <person name="Kuo A."/>
            <person name="Thoen E."/>
            <person name="Andreopoulos B."/>
            <person name="Lu D."/>
            <person name="Skrede I."/>
            <person name="Drula E."/>
            <person name="Henrissat B."/>
            <person name="Morin E."/>
            <person name="Kohler A."/>
            <person name="Barry K."/>
            <person name="LaButti K."/>
            <person name="Morin E."/>
            <person name="Salamov A."/>
            <person name="Lipzen A."/>
            <person name="Mereny Z."/>
            <person name="Hegedus B."/>
            <person name="Baldrian P."/>
            <person name="Stursova M."/>
            <person name="Weitz H."/>
            <person name="Taylor A."/>
            <person name="Grigoriev I.V."/>
            <person name="Nagy L.G."/>
            <person name="Martin F."/>
            <person name="Kauserud H."/>
        </authorList>
    </citation>
    <scope>NUCLEOTIDE SEQUENCE</scope>
    <source>
        <strain evidence="2">CBHHK002</strain>
    </source>
</reference>
<feature type="compositionally biased region" description="Basic and acidic residues" evidence="1">
    <location>
        <begin position="12"/>
        <end position="29"/>
    </location>
</feature>
<organism evidence="2 3">
    <name type="scientific">Mycena albidolilacea</name>
    <dbReference type="NCBI Taxonomy" id="1033008"/>
    <lineage>
        <taxon>Eukaryota</taxon>
        <taxon>Fungi</taxon>
        <taxon>Dikarya</taxon>
        <taxon>Basidiomycota</taxon>
        <taxon>Agaricomycotina</taxon>
        <taxon>Agaricomycetes</taxon>
        <taxon>Agaricomycetidae</taxon>
        <taxon>Agaricales</taxon>
        <taxon>Marasmiineae</taxon>
        <taxon>Mycenaceae</taxon>
        <taxon>Mycena</taxon>
    </lineage>
</organism>
<evidence type="ECO:0000313" key="3">
    <source>
        <dbReference type="Proteomes" id="UP001218218"/>
    </source>
</evidence>
<dbReference type="AlphaFoldDB" id="A0AAD7EBV0"/>
<proteinExistence type="predicted"/>
<evidence type="ECO:0000256" key="1">
    <source>
        <dbReference type="SAM" id="MobiDB-lite"/>
    </source>
</evidence>
<accession>A0AAD7EBV0</accession>